<evidence type="ECO:0000256" key="3">
    <source>
        <dbReference type="ARBA" id="ARBA00022801"/>
    </source>
</evidence>
<keyword evidence="3" id="KW-0378">Hydrolase</keyword>
<organism evidence="5 6">
    <name type="scientific">Microbacterium sufflavum</name>
    <dbReference type="NCBI Taxonomy" id="2851649"/>
    <lineage>
        <taxon>Bacteria</taxon>
        <taxon>Bacillati</taxon>
        <taxon>Actinomycetota</taxon>
        <taxon>Actinomycetes</taxon>
        <taxon>Micrococcales</taxon>
        <taxon>Microbacteriaceae</taxon>
        <taxon>Microbacterium</taxon>
    </lineage>
</organism>
<sequence length="465" mass="50456">MAEDSQENTDPIAGFLRANLDEIVDRLSAWVAIPSVSADPDRRQDVERSARWIAGELRDVGLRTTLLPVGESVTVYGESAPVPGAPTVLVYSHHDVRHAKPEEWSETAPFTPVRRDGRLYGRGASDAKGQVLAHVWALRAVAAVDGALPRVNLKLLIDGEEEIGSPNLRRLLDEEPERFACDLVVFSDTIQWRVDVPAPVTSMRGTLTATLTIRGPERDVHSGVASGVTLNPALVLSRVLGGLHHPDGRIAIPGFHDRVAETSAERRAEFAALPFDEQDWITRTETRAIVGEDGFTPLERLWTRPAIEVISLLAGDPDGIERSVVPREATASLSVRTVPDQRIPDIADLLRSHVAAVMPDGATYTLEVDEDIAQEPYVSPPGEVADALERALGRGFGIPVQGRMGNAGGGPADWLSRHLDAPVHFLGTGLPEDHWHASDESLDLGMFVGGAATLAHLWRELGRPR</sequence>
<dbReference type="Proteomes" id="UP000831467">
    <property type="component" value="Chromosome"/>
</dbReference>
<evidence type="ECO:0000313" key="6">
    <source>
        <dbReference type="Proteomes" id="UP000831467"/>
    </source>
</evidence>
<keyword evidence="2" id="KW-0479">Metal-binding</keyword>
<dbReference type="EMBL" id="CP078076">
    <property type="protein sequence ID" value="UPL11591.1"/>
    <property type="molecule type" value="Genomic_DNA"/>
</dbReference>
<evidence type="ECO:0000256" key="1">
    <source>
        <dbReference type="ARBA" id="ARBA00022670"/>
    </source>
</evidence>
<evidence type="ECO:0000313" key="5">
    <source>
        <dbReference type="EMBL" id="UPL11591.1"/>
    </source>
</evidence>
<dbReference type="Pfam" id="PF01546">
    <property type="entry name" value="Peptidase_M20"/>
    <property type="match status" value="1"/>
</dbReference>
<accession>A0ABY4II98</accession>
<keyword evidence="1" id="KW-0645">Protease</keyword>
<gene>
    <name evidence="5" type="ORF">KV394_10900</name>
</gene>
<reference evidence="5 6" key="1">
    <citation type="submission" date="2021-06" db="EMBL/GenBank/DDBJ databases">
        <title>Genome-based taxonomic framework of Microbacterium strains isolated from marine environment, the description of four new species and reclassification of four preexisting species.</title>
        <authorList>
            <person name="Lee S.D."/>
            <person name="Kim S.-M."/>
            <person name="Byeon Y.-S."/>
            <person name="Yang H.L."/>
            <person name="Kim I.S."/>
        </authorList>
    </citation>
    <scope>NUCLEOTIDE SEQUENCE [LARGE SCALE GENOMIC DNA]</scope>
    <source>
        <strain evidence="5 6">SSW1-51</strain>
    </source>
</reference>
<proteinExistence type="predicted"/>
<dbReference type="PANTHER" id="PTHR43270:SF12">
    <property type="entry name" value="SUCCINYL-DIAMINOPIMELATE DESUCCINYLASE"/>
    <property type="match status" value="1"/>
</dbReference>
<evidence type="ECO:0000256" key="2">
    <source>
        <dbReference type="ARBA" id="ARBA00022723"/>
    </source>
</evidence>
<keyword evidence="6" id="KW-1185">Reference proteome</keyword>
<evidence type="ECO:0000259" key="4">
    <source>
        <dbReference type="Pfam" id="PF07687"/>
    </source>
</evidence>
<dbReference type="PANTHER" id="PTHR43270">
    <property type="entry name" value="BETA-ALA-HIS DIPEPTIDASE"/>
    <property type="match status" value="1"/>
</dbReference>
<name>A0ABY4II98_9MICO</name>
<dbReference type="Gene3D" id="3.40.630.10">
    <property type="entry name" value="Zn peptidases"/>
    <property type="match status" value="1"/>
</dbReference>
<protein>
    <submittedName>
        <fullName evidence="5">M20/M25/M40 family metallo-hydrolase</fullName>
    </submittedName>
</protein>
<feature type="domain" description="Peptidase M20 dimerisation" evidence="4">
    <location>
        <begin position="204"/>
        <end position="360"/>
    </location>
</feature>
<dbReference type="Gene3D" id="3.30.70.360">
    <property type="match status" value="1"/>
</dbReference>
<dbReference type="InterPro" id="IPR002933">
    <property type="entry name" value="Peptidase_M20"/>
</dbReference>
<dbReference type="InterPro" id="IPR051458">
    <property type="entry name" value="Cyt/Met_Dipeptidase"/>
</dbReference>
<dbReference type="RefSeq" id="WP_247981439.1">
    <property type="nucleotide sequence ID" value="NZ_CP078076.1"/>
</dbReference>
<dbReference type="Pfam" id="PF07687">
    <property type="entry name" value="M20_dimer"/>
    <property type="match status" value="1"/>
</dbReference>
<dbReference type="InterPro" id="IPR011650">
    <property type="entry name" value="Peptidase_M20_dimer"/>
</dbReference>
<dbReference type="SUPFAM" id="SSF53187">
    <property type="entry name" value="Zn-dependent exopeptidases"/>
    <property type="match status" value="1"/>
</dbReference>